<dbReference type="SUPFAM" id="SSF81383">
    <property type="entry name" value="F-box domain"/>
    <property type="match status" value="1"/>
</dbReference>
<dbReference type="SMART" id="SM00256">
    <property type="entry name" value="FBOX"/>
    <property type="match status" value="1"/>
</dbReference>
<organism evidence="2 3">
    <name type="scientific">Corchorus capsularis</name>
    <name type="common">Jute</name>
    <dbReference type="NCBI Taxonomy" id="210143"/>
    <lineage>
        <taxon>Eukaryota</taxon>
        <taxon>Viridiplantae</taxon>
        <taxon>Streptophyta</taxon>
        <taxon>Embryophyta</taxon>
        <taxon>Tracheophyta</taxon>
        <taxon>Spermatophyta</taxon>
        <taxon>Magnoliopsida</taxon>
        <taxon>eudicotyledons</taxon>
        <taxon>Gunneridae</taxon>
        <taxon>Pentapetalae</taxon>
        <taxon>rosids</taxon>
        <taxon>malvids</taxon>
        <taxon>Malvales</taxon>
        <taxon>Malvaceae</taxon>
        <taxon>Grewioideae</taxon>
        <taxon>Apeibeae</taxon>
        <taxon>Corchorus</taxon>
    </lineage>
</organism>
<dbReference type="InterPro" id="IPR036047">
    <property type="entry name" value="F-box-like_dom_sf"/>
</dbReference>
<protein>
    <recommendedName>
        <fullName evidence="1">F-box domain-containing protein</fullName>
    </recommendedName>
</protein>
<dbReference type="Gene3D" id="1.20.1280.50">
    <property type="match status" value="1"/>
</dbReference>
<keyword evidence="3" id="KW-1185">Reference proteome</keyword>
<dbReference type="Pfam" id="PF03478">
    <property type="entry name" value="Beta-prop_KIB1-4"/>
    <property type="match status" value="1"/>
</dbReference>
<dbReference type="EMBL" id="AWWV01010687">
    <property type="protein sequence ID" value="OMO77843.1"/>
    <property type="molecule type" value="Genomic_DNA"/>
</dbReference>
<dbReference type="STRING" id="210143.A0A1R3I5J7"/>
<sequence length="188" mass="21326">MESTKPKKPDWSDHLPIDLLGLIANRLGLIDLLRFRVVCKNWNFVSSNASAEIEALPNNDPWFLIYDYDSKCMLKTDESKKIYRAVKIPEMNGATCIASNHGWLLLFKTPGSGSMCFFCPFSRARIEIPKFPLMVLNNMLREAQLMFLFTTGENSKNVFTSRASSLAQNVFNRKLSTQTGSDPDLSDF</sequence>
<dbReference type="Proteomes" id="UP000188268">
    <property type="component" value="Unassembled WGS sequence"/>
</dbReference>
<dbReference type="PANTHER" id="PTHR45463:SF8">
    <property type="entry name" value="OS09G0392200 PROTEIN"/>
    <property type="match status" value="1"/>
</dbReference>
<dbReference type="OrthoDB" id="950999at2759"/>
<name>A0A1R3I5J7_COCAP</name>
<dbReference type="InterPro" id="IPR001810">
    <property type="entry name" value="F-box_dom"/>
</dbReference>
<accession>A0A1R3I5J7</accession>
<comment type="caution">
    <text evidence="2">The sequence shown here is derived from an EMBL/GenBank/DDBJ whole genome shotgun (WGS) entry which is preliminary data.</text>
</comment>
<dbReference type="AlphaFoldDB" id="A0A1R3I5J7"/>
<feature type="domain" description="F-box" evidence="1">
    <location>
        <begin position="15"/>
        <end position="55"/>
    </location>
</feature>
<dbReference type="InterPro" id="IPR005174">
    <property type="entry name" value="KIB1-4_b-propeller"/>
</dbReference>
<proteinExistence type="predicted"/>
<dbReference type="PANTHER" id="PTHR45463">
    <property type="entry name" value="OS09G0392200 PROTEIN"/>
    <property type="match status" value="1"/>
</dbReference>
<gene>
    <name evidence="2" type="ORF">CCACVL1_14779</name>
</gene>
<dbReference type="Gramene" id="OMO77843">
    <property type="protein sequence ID" value="OMO77843"/>
    <property type="gene ID" value="CCACVL1_14779"/>
</dbReference>
<evidence type="ECO:0000259" key="1">
    <source>
        <dbReference type="SMART" id="SM00256"/>
    </source>
</evidence>
<reference evidence="2 3" key="1">
    <citation type="submission" date="2013-09" db="EMBL/GenBank/DDBJ databases">
        <title>Corchorus capsularis genome sequencing.</title>
        <authorList>
            <person name="Alam M."/>
            <person name="Haque M.S."/>
            <person name="Islam M.S."/>
            <person name="Emdad E.M."/>
            <person name="Islam M.M."/>
            <person name="Ahmed B."/>
            <person name="Halim A."/>
            <person name="Hossen Q.M.M."/>
            <person name="Hossain M.Z."/>
            <person name="Ahmed R."/>
            <person name="Khan M.M."/>
            <person name="Islam R."/>
            <person name="Rashid M.M."/>
            <person name="Khan S.A."/>
            <person name="Rahman M.S."/>
            <person name="Alam M."/>
        </authorList>
    </citation>
    <scope>NUCLEOTIDE SEQUENCE [LARGE SCALE GENOMIC DNA]</scope>
    <source>
        <strain evidence="3">cv. CVL-1</strain>
        <tissue evidence="2">Whole seedling</tissue>
    </source>
</reference>
<dbReference type="Pfam" id="PF00646">
    <property type="entry name" value="F-box"/>
    <property type="match status" value="1"/>
</dbReference>
<evidence type="ECO:0000313" key="3">
    <source>
        <dbReference type="Proteomes" id="UP000188268"/>
    </source>
</evidence>
<evidence type="ECO:0000313" key="2">
    <source>
        <dbReference type="EMBL" id="OMO77843.1"/>
    </source>
</evidence>